<reference evidence="1 2" key="1">
    <citation type="journal article" date="2017" name="Nat. Commun.">
        <title>In situ click chemistry generation of cyclooxygenase-2 inhibitors.</title>
        <authorList>
            <person name="Bhardwaj A."/>
            <person name="Kaur J."/>
            <person name="Wuest M."/>
            <person name="Wuest F."/>
        </authorList>
    </citation>
    <scope>NUCLEOTIDE SEQUENCE [LARGE SCALE GENOMIC DNA]</scope>
    <source>
        <strain evidence="1">S2_018_000_R2_106</strain>
    </source>
</reference>
<name>A0A6N4R7I4_BLAVI</name>
<comment type="caution">
    <text evidence="1">The sequence shown here is derived from an EMBL/GenBank/DDBJ whole genome shotgun (WGS) entry which is preliminary data.</text>
</comment>
<dbReference type="Proteomes" id="UP000320948">
    <property type="component" value="Unassembled WGS sequence"/>
</dbReference>
<accession>A0A6N4R7I4</accession>
<protein>
    <submittedName>
        <fullName evidence="1">Shufflon protein B</fullName>
    </submittedName>
</protein>
<sequence>MSGTLRANYVTASNTAFRWPSATATCPAGTVIAGGGGSCTSSVGWMFLNASQPSGNGWYASCDTEKKVTASITVFALCHSIQ</sequence>
<proteinExistence type="predicted"/>
<organism evidence="1 2">
    <name type="scientific">Blastochloris viridis</name>
    <name type="common">Rhodopseudomonas viridis</name>
    <dbReference type="NCBI Taxonomy" id="1079"/>
    <lineage>
        <taxon>Bacteria</taxon>
        <taxon>Pseudomonadati</taxon>
        <taxon>Pseudomonadota</taxon>
        <taxon>Alphaproteobacteria</taxon>
        <taxon>Hyphomicrobiales</taxon>
        <taxon>Blastochloridaceae</taxon>
        <taxon>Blastochloris</taxon>
    </lineage>
</organism>
<evidence type="ECO:0000313" key="2">
    <source>
        <dbReference type="Proteomes" id="UP000320948"/>
    </source>
</evidence>
<evidence type="ECO:0000313" key="1">
    <source>
        <dbReference type="EMBL" id="TKW62110.1"/>
    </source>
</evidence>
<dbReference type="AlphaFoldDB" id="A0A6N4R7I4"/>
<gene>
    <name evidence="1" type="ORF">DI628_04425</name>
</gene>
<dbReference type="EMBL" id="VAFM01000001">
    <property type="protein sequence ID" value="TKW62110.1"/>
    <property type="molecule type" value="Genomic_DNA"/>
</dbReference>